<dbReference type="GO" id="GO:0003700">
    <property type="term" value="F:DNA-binding transcription factor activity"/>
    <property type="evidence" value="ECO:0007669"/>
    <property type="project" value="InterPro"/>
</dbReference>
<reference evidence="3" key="2">
    <citation type="submission" date="2023-04" db="EMBL/GenBank/DDBJ databases">
        <authorList>
            <person name="Bu L."/>
            <person name="Lu L."/>
            <person name="Laidemitt M.R."/>
            <person name="Zhang S.M."/>
            <person name="Mutuku M."/>
            <person name="Mkoji G."/>
            <person name="Steinauer M."/>
            <person name="Loker E.S."/>
        </authorList>
    </citation>
    <scope>NUCLEOTIDE SEQUENCE</scope>
    <source>
        <strain evidence="3">KasaAsao</strain>
        <tissue evidence="3">Whole Snail</tissue>
    </source>
</reference>
<dbReference type="PROSITE" id="PS50252">
    <property type="entry name" value="TBOX_3"/>
    <property type="match status" value="1"/>
</dbReference>
<dbReference type="GO" id="GO:0045893">
    <property type="term" value="P:positive regulation of DNA-templated transcription"/>
    <property type="evidence" value="ECO:0007669"/>
    <property type="project" value="InterPro"/>
</dbReference>
<proteinExistence type="predicted"/>
<dbReference type="Gene3D" id="2.60.40.820">
    <property type="entry name" value="Transcription factor, T-box"/>
    <property type="match status" value="1"/>
</dbReference>
<gene>
    <name evidence="3" type="ORF">Bpfe_009966</name>
</gene>
<reference evidence="3" key="1">
    <citation type="journal article" date="2023" name="PLoS Negl. Trop. Dis.">
        <title>A genome sequence for Biomphalaria pfeifferi, the major vector snail for the human-infecting parasite Schistosoma mansoni.</title>
        <authorList>
            <person name="Bu L."/>
            <person name="Lu L."/>
            <person name="Laidemitt M.R."/>
            <person name="Zhang S.M."/>
            <person name="Mutuku M."/>
            <person name="Mkoji G."/>
            <person name="Steinauer M."/>
            <person name="Loker E.S."/>
        </authorList>
    </citation>
    <scope>NUCLEOTIDE SEQUENCE</scope>
    <source>
        <strain evidence="3">KasaAsao</strain>
    </source>
</reference>
<accession>A0AAD8FE39</accession>
<comment type="caution">
    <text evidence="1">Lacks conserved residue(s) required for the propagation of feature annotation.</text>
</comment>
<evidence type="ECO:0000313" key="4">
    <source>
        <dbReference type="Proteomes" id="UP001233172"/>
    </source>
</evidence>
<protein>
    <submittedName>
        <fullName evidence="3">T-box transcription factor TBX2</fullName>
    </submittedName>
</protein>
<dbReference type="InterPro" id="IPR046360">
    <property type="entry name" value="T-box_DNA-bd"/>
</dbReference>
<dbReference type="Proteomes" id="UP001233172">
    <property type="component" value="Unassembled WGS sequence"/>
</dbReference>
<evidence type="ECO:0000259" key="2">
    <source>
        <dbReference type="PROSITE" id="PS50252"/>
    </source>
</evidence>
<name>A0AAD8FE39_BIOPF</name>
<dbReference type="EMBL" id="JASAOG010000035">
    <property type="protein sequence ID" value="KAK0060453.1"/>
    <property type="molecule type" value="Genomic_DNA"/>
</dbReference>
<dbReference type="InterPro" id="IPR036960">
    <property type="entry name" value="T-box_sf"/>
</dbReference>
<dbReference type="GO" id="GO:0005634">
    <property type="term" value="C:nucleus"/>
    <property type="evidence" value="ECO:0007669"/>
    <property type="project" value="UniProtKB-SubCell"/>
</dbReference>
<dbReference type="GO" id="GO:0003677">
    <property type="term" value="F:DNA binding"/>
    <property type="evidence" value="ECO:0007669"/>
    <property type="project" value="UniProtKB-UniRule"/>
</dbReference>
<keyword evidence="1" id="KW-0539">Nucleus</keyword>
<evidence type="ECO:0000313" key="3">
    <source>
        <dbReference type="EMBL" id="KAK0060453.1"/>
    </source>
</evidence>
<comment type="caution">
    <text evidence="3">The sequence shown here is derived from an EMBL/GenBank/DDBJ whole genome shotgun (WGS) entry which is preliminary data.</text>
</comment>
<sequence length="127" mass="13862">MAYHPFLYQRPSEFQGQPTHPAQFLSPRAIPFTLPLGGPFTLSSGPPHPAGVTSYCPGSGGLGPLPGFLLAEYLAHPEYYRTLRAAAGFEPKDDGVKDNPKADLEGLNLWDMFYQHGTEMVITKSGR</sequence>
<feature type="domain" description="T-box" evidence="2">
    <location>
        <begin position="104"/>
        <end position="127"/>
    </location>
</feature>
<evidence type="ECO:0000256" key="1">
    <source>
        <dbReference type="PROSITE-ProRule" id="PRU00201"/>
    </source>
</evidence>
<comment type="subcellular location">
    <subcellularLocation>
        <location evidence="1">Nucleus</location>
    </subcellularLocation>
</comment>
<keyword evidence="1" id="KW-0238">DNA-binding</keyword>
<keyword evidence="4" id="KW-1185">Reference proteome</keyword>
<dbReference type="AlphaFoldDB" id="A0AAD8FE39"/>
<organism evidence="3 4">
    <name type="scientific">Biomphalaria pfeifferi</name>
    <name type="common">Bloodfluke planorb</name>
    <name type="synonym">Freshwater snail</name>
    <dbReference type="NCBI Taxonomy" id="112525"/>
    <lineage>
        <taxon>Eukaryota</taxon>
        <taxon>Metazoa</taxon>
        <taxon>Spiralia</taxon>
        <taxon>Lophotrochozoa</taxon>
        <taxon>Mollusca</taxon>
        <taxon>Gastropoda</taxon>
        <taxon>Heterobranchia</taxon>
        <taxon>Euthyneura</taxon>
        <taxon>Panpulmonata</taxon>
        <taxon>Hygrophila</taxon>
        <taxon>Lymnaeoidea</taxon>
        <taxon>Planorbidae</taxon>
        <taxon>Biomphalaria</taxon>
    </lineage>
</organism>